<dbReference type="PROSITE" id="PS00924">
    <property type="entry name" value="ASP_GLU_RACEMASE_2"/>
    <property type="match status" value="1"/>
</dbReference>
<dbReference type="NCBIfam" id="NF002035">
    <property type="entry name" value="PRK00865.1-3"/>
    <property type="match status" value="1"/>
</dbReference>
<evidence type="ECO:0000256" key="4">
    <source>
        <dbReference type="ARBA" id="ARBA00022984"/>
    </source>
</evidence>
<dbReference type="GO" id="GO:0042802">
    <property type="term" value="F:identical protein binding"/>
    <property type="evidence" value="ECO:0007669"/>
    <property type="project" value="UniProtKB-ARBA"/>
</dbReference>
<evidence type="ECO:0000256" key="1">
    <source>
        <dbReference type="ARBA" id="ARBA00001602"/>
    </source>
</evidence>
<dbReference type="InterPro" id="IPR001920">
    <property type="entry name" value="Asp/Glu_race"/>
</dbReference>
<dbReference type="RefSeq" id="WP_095236039.1">
    <property type="nucleotide sequence ID" value="NZ_NPCC01000007.1"/>
</dbReference>
<organism evidence="9 10">
    <name type="scientific">Shouchella clausii</name>
    <name type="common">Alkalihalobacillus clausii</name>
    <dbReference type="NCBI Taxonomy" id="79880"/>
    <lineage>
        <taxon>Bacteria</taxon>
        <taxon>Bacillati</taxon>
        <taxon>Bacillota</taxon>
        <taxon>Bacilli</taxon>
        <taxon>Bacillales</taxon>
        <taxon>Bacillaceae</taxon>
        <taxon>Shouchella</taxon>
    </lineage>
</organism>
<comment type="pathway">
    <text evidence="8">Cell wall biogenesis; peptidoglycan biosynthesis.</text>
</comment>
<dbReference type="PANTHER" id="PTHR21198:SF2">
    <property type="entry name" value="GLUTAMATE RACEMASE"/>
    <property type="match status" value="1"/>
</dbReference>
<feature type="binding site" evidence="8">
    <location>
        <begin position="41"/>
        <end position="42"/>
    </location>
    <ligand>
        <name>substrate</name>
    </ligand>
</feature>
<dbReference type="HAMAP" id="MF_00258">
    <property type="entry name" value="Glu_racemase"/>
    <property type="match status" value="1"/>
</dbReference>
<accession>A0A268P1P9</accession>
<evidence type="ECO:0000313" key="9">
    <source>
        <dbReference type="EMBL" id="PAE89673.1"/>
    </source>
</evidence>
<keyword evidence="6 8" id="KW-0961">Cell wall biogenesis/degradation</keyword>
<dbReference type="GO" id="GO:0008360">
    <property type="term" value="P:regulation of cell shape"/>
    <property type="evidence" value="ECO:0007669"/>
    <property type="project" value="UniProtKB-KW"/>
</dbReference>
<dbReference type="Pfam" id="PF01177">
    <property type="entry name" value="Asp_Glu_race"/>
    <property type="match status" value="1"/>
</dbReference>
<evidence type="ECO:0000256" key="2">
    <source>
        <dbReference type="ARBA" id="ARBA00013090"/>
    </source>
</evidence>
<feature type="binding site" evidence="8">
    <location>
        <begin position="184"/>
        <end position="185"/>
    </location>
    <ligand>
        <name>substrate</name>
    </ligand>
</feature>
<dbReference type="PANTHER" id="PTHR21198">
    <property type="entry name" value="GLUTAMATE RACEMASE"/>
    <property type="match status" value="1"/>
</dbReference>
<evidence type="ECO:0000256" key="7">
    <source>
        <dbReference type="ARBA" id="ARBA00070053"/>
    </source>
</evidence>
<dbReference type="Proteomes" id="UP000216207">
    <property type="component" value="Unassembled WGS sequence"/>
</dbReference>
<feature type="binding site" evidence="8">
    <location>
        <begin position="73"/>
        <end position="74"/>
    </location>
    <ligand>
        <name>substrate</name>
    </ligand>
</feature>
<evidence type="ECO:0000256" key="8">
    <source>
        <dbReference type="HAMAP-Rule" id="MF_00258"/>
    </source>
</evidence>
<dbReference type="FunFam" id="3.40.50.1860:FF:000002">
    <property type="entry name" value="Glutamate racemase"/>
    <property type="match status" value="1"/>
</dbReference>
<feature type="active site" description="Proton donor/acceptor" evidence="8">
    <location>
        <position position="183"/>
    </location>
</feature>
<reference evidence="9 10" key="1">
    <citation type="submission" date="2017-07" db="EMBL/GenBank/DDBJ databases">
        <title>Isolation and whole genome analysis of endospore-forming bacteria from heroin.</title>
        <authorList>
            <person name="Kalinowski J."/>
            <person name="Ahrens B."/>
            <person name="Al-Dilaimi A."/>
            <person name="Winkler A."/>
            <person name="Wibberg D."/>
            <person name="Schleenbecker U."/>
            <person name="Ruckert C."/>
            <person name="Wolfel R."/>
            <person name="Grass G."/>
        </authorList>
    </citation>
    <scope>NUCLEOTIDE SEQUENCE [LARGE SCALE GENOMIC DNA]</scope>
    <source>
        <strain evidence="9 10">7539</strain>
    </source>
</reference>
<dbReference type="GO" id="GO:0008881">
    <property type="term" value="F:glutamate racemase activity"/>
    <property type="evidence" value="ECO:0007669"/>
    <property type="project" value="UniProtKB-UniRule"/>
</dbReference>
<dbReference type="PROSITE" id="PS00923">
    <property type="entry name" value="ASP_GLU_RACEMASE_1"/>
    <property type="match status" value="1"/>
</dbReference>
<keyword evidence="5 8" id="KW-0413">Isomerase</keyword>
<keyword evidence="3 8" id="KW-0133">Cell shape</keyword>
<evidence type="ECO:0000256" key="5">
    <source>
        <dbReference type="ARBA" id="ARBA00023235"/>
    </source>
</evidence>
<dbReference type="GO" id="GO:0071555">
    <property type="term" value="P:cell wall organization"/>
    <property type="evidence" value="ECO:0007669"/>
    <property type="project" value="UniProtKB-KW"/>
</dbReference>
<gene>
    <name evidence="8" type="primary">murI</name>
    <name evidence="9" type="ORF">CHH72_07280</name>
</gene>
<dbReference type="InterPro" id="IPR004391">
    <property type="entry name" value="Glu_race"/>
</dbReference>
<dbReference type="Gene3D" id="3.40.50.1860">
    <property type="match status" value="2"/>
</dbReference>
<comment type="similarity">
    <text evidence="8">Belongs to the aspartate/glutamate racemases family.</text>
</comment>
<proteinExistence type="inferred from homology"/>
<dbReference type="EC" id="5.1.1.3" evidence="2 8"/>
<dbReference type="SUPFAM" id="SSF53681">
    <property type="entry name" value="Aspartate/glutamate racemase"/>
    <property type="match status" value="2"/>
</dbReference>
<dbReference type="InterPro" id="IPR015942">
    <property type="entry name" value="Asp/Glu/hydantoin_racemase"/>
</dbReference>
<protein>
    <recommendedName>
        <fullName evidence="7 8">Glutamate racemase</fullName>
        <ecNumber evidence="2 8">5.1.1.3</ecNumber>
    </recommendedName>
</protein>
<dbReference type="AlphaFoldDB" id="A0A268P1P9"/>
<name>A0A268P1P9_SHOCL</name>
<feature type="binding site" evidence="8">
    <location>
        <begin position="9"/>
        <end position="10"/>
    </location>
    <ligand>
        <name>substrate</name>
    </ligand>
</feature>
<sequence length="276" mass="29711">MNRPIGIIDSGIGGLTVASEIMRQLPKEPIVYIGDSARCPYGPRPVEEVRAFTWQMIGRLLHEDVKMIVIACNTATAVVLEEARAQLDIPVVGVIRPGAISAIQVSENRHVAVIGTIGTIASNAYTMALHSIDENVTVESLACPLFVPLVEQGTIKGPEAEAVVRESLAPLQGAGFDTLILGCTHYPLLKPVIEACLPGVTVISSGEETAREVSSLLFYHSMNEQHQAKATHRFYTTGEANQFKQLAASWLNIHTDSVASIHLDGPLPVQATMKSK</sequence>
<evidence type="ECO:0000313" key="10">
    <source>
        <dbReference type="Proteomes" id="UP000216207"/>
    </source>
</evidence>
<evidence type="ECO:0000256" key="3">
    <source>
        <dbReference type="ARBA" id="ARBA00022960"/>
    </source>
</evidence>
<evidence type="ECO:0000256" key="6">
    <source>
        <dbReference type="ARBA" id="ARBA00023316"/>
    </source>
</evidence>
<dbReference type="InterPro" id="IPR018187">
    <property type="entry name" value="Asp/Glu_racemase_AS_1"/>
</dbReference>
<dbReference type="GO" id="GO:0009252">
    <property type="term" value="P:peptidoglycan biosynthetic process"/>
    <property type="evidence" value="ECO:0007669"/>
    <property type="project" value="UniProtKB-UniRule"/>
</dbReference>
<feature type="active site" description="Proton donor/acceptor" evidence="8">
    <location>
        <position position="72"/>
    </location>
</feature>
<comment type="catalytic activity">
    <reaction evidence="1 8">
        <text>L-glutamate = D-glutamate</text>
        <dbReference type="Rhea" id="RHEA:12813"/>
        <dbReference type="ChEBI" id="CHEBI:29985"/>
        <dbReference type="ChEBI" id="CHEBI:29986"/>
        <dbReference type="EC" id="5.1.1.3"/>
    </reaction>
</comment>
<keyword evidence="4 8" id="KW-0573">Peptidoglycan synthesis</keyword>
<dbReference type="InterPro" id="IPR033134">
    <property type="entry name" value="Asp/Glu_racemase_AS_2"/>
</dbReference>
<comment type="caution">
    <text evidence="9">The sequence shown here is derived from an EMBL/GenBank/DDBJ whole genome shotgun (WGS) entry which is preliminary data.</text>
</comment>
<comment type="function">
    <text evidence="8">Provides the (R)-glutamate required for cell wall biosynthesis.</text>
</comment>
<dbReference type="UniPathway" id="UPA00219"/>
<dbReference type="EMBL" id="NPCC01000007">
    <property type="protein sequence ID" value="PAE89673.1"/>
    <property type="molecule type" value="Genomic_DNA"/>
</dbReference>
<dbReference type="NCBIfam" id="TIGR00067">
    <property type="entry name" value="glut_race"/>
    <property type="match status" value="1"/>
</dbReference>